<accession>A0A0B6Z3W4</accession>
<reference evidence="1" key="1">
    <citation type="submission" date="2014-12" db="EMBL/GenBank/DDBJ databases">
        <title>Insight into the proteome of Arion vulgaris.</title>
        <authorList>
            <person name="Aradska J."/>
            <person name="Bulat T."/>
            <person name="Smidak R."/>
            <person name="Sarate P."/>
            <person name="Gangsoo J."/>
            <person name="Sialana F."/>
            <person name="Bilban M."/>
            <person name="Lubec G."/>
        </authorList>
    </citation>
    <scope>NUCLEOTIDE SEQUENCE</scope>
    <source>
        <tissue evidence="1">Skin</tissue>
    </source>
</reference>
<gene>
    <name evidence="1" type="primary">ORF45583</name>
</gene>
<dbReference type="AlphaFoldDB" id="A0A0B6Z3W4"/>
<proteinExistence type="predicted"/>
<evidence type="ECO:0000313" key="1">
    <source>
        <dbReference type="EMBL" id="CEK62586.1"/>
    </source>
</evidence>
<dbReference type="EMBL" id="HACG01015721">
    <property type="protein sequence ID" value="CEK62586.1"/>
    <property type="molecule type" value="Transcribed_RNA"/>
</dbReference>
<feature type="non-terminal residue" evidence="1">
    <location>
        <position position="1"/>
    </location>
</feature>
<sequence>ILRRKIHSPSNTPPRDFRIHKESRWVRMPYKPAAGCVGGQRGDPALILLDHNYMTPPELRDNIKRYCKAV</sequence>
<feature type="non-terminal residue" evidence="1">
    <location>
        <position position="70"/>
    </location>
</feature>
<name>A0A0B6Z3W4_9EUPU</name>
<protein>
    <submittedName>
        <fullName evidence="1">Uncharacterized protein</fullName>
    </submittedName>
</protein>
<organism evidence="1">
    <name type="scientific">Arion vulgaris</name>
    <dbReference type="NCBI Taxonomy" id="1028688"/>
    <lineage>
        <taxon>Eukaryota</taxon>
        <taxon>Metazoa</taxon>
        <taxon>Spiralia</taxon>
        <taxon>Lophotrochozoa</taxon>
        <taxon>Mollusca</taxon>
        <taxon>Gastropoda</taxon>
        <taxon>Heterobranchia</taxon>
        <taxon>Euthyneura</taxon>
        <taxon>Panpulmonata</taxon>
        <taxon>Eupulmonata</taxon>
        <taxon>Stylommatophora</taxon>
        <taxon>Helicina</taxon>
        <taxon>Arionoidea</taxon>
        <taxon>Arionidae</taxon>
        <taxon>Arion</taxon>
    </lineage>
</organism>